<dbReference type="PANTHER" id="PTHR41534">
    <property type="entry name" value="BLR3401 PROTEIN"/>
    <property type="match status" value="1"/>
</dbReference>
<dbReference type="Gene3D" id="3.10.450.50">
    <property type="match status" value="1"/>
</dbReference>
<comment type="caution">
    <text evidence="3">The sequence shown here is derived from an EMBL/GenBank/DDBJ whole genome shotgun (WGS) entry which is preliminary data.</text>
</comment>
<dbReference type="EMBL" id="JACHNZ010000005">
    <property type="protein sequence ID" value="MBB4631107.1"/>
    <property type="molecule type" value="Genomic_DNA"/>
</dbReference>
<dbReference type="EC" id="1.14.12.-" evidence="3"/>
<name>A0A7W7AZB6_9SPHN</name>
<dbReference type="InterPro" id="IPR000391">
    <property type="entry name" value="Rng_hydr_dOase-bsu"/>
</dbReference>
<keyword evidence="3" id="KW-0223">Dioxygenase</keyword>
<organism evidence="3 4">
    <name type="scientific">Sphingosinicella soli</name>
    <dbReference type="NCBI Taxonomy" id="333708"/>
    <lineage>
        <taxon>Bacteria</taxon>
        <taxon>Pseudomonadati</taxon>
        <taxon>Pseudomonadota</taxon>
        <taxon>Alphaproteobacteria</taxon>
        <taxon>Sphingomonadales</taxon>
        <taxon>Sphingosinicellaceae</taxon>
        <taxon>Sphingosinicella</taxon>
    </lineage>
</organism>
<reference evidence="3 4" key="1">
    <citation type="submission" date="2020-08" db="EMBL/GenBank/DDBJ databases">
        <title>Genomic Encyclopedia of Type Strains, Phase IV (KMG-IV): sequencing the most valuable type-strain genomes for metagenomic binning, comparative biology and taxonomic classification.</title>
        <authorList>
            <person name="Goeker M."/>
        </authorList>
    </citation>
    <scope>NUCLEOTIDE SEQUENCE [LARGE SCALE GENOMIC DNA]</scope>
    <source>
        <strain evidence="3 4">DSM 17328</strain>
    </source>
</reference>
<proteinExistence type="inferred from homology"/>
<sequence length="164" mass="19066">MSSMIDAWVRARAFIGREAFVLDRRLWDEWLDLYRPDCEYWVPAWGDNGELSQDPRTQISMIYYDNRGGLEDRVFRIRTGSSSASTPALTTNHIFSVLKVEQADKELLVETNWLTESFREDQCLSYRGHATYRLVDVDGDLKIASKRTVVIDPITDTVLDFYMI</sequence>
<dbReference type="AlphaFoldDB" id="A0A7W7AZB6"/>
<dbReference type="PANTHER" id="PTHR41534:SF1">
    <property type="entry name" value="BLR3401 PROTEIN"/>
    <property type="match status" value="1"/>
</dbReference>
<evidence type="ECO:0000313" key="3">
    <source>
        <dbReference type="EMBL" id="MBB4631107.1"/>
    </source>
</evidence>
<keyword evidence="4" id="KW-1185">Reference proteome</keyword>
<dbReference type="SUPFAM" id="SSF54427">
    <property type="entry name" value="NTF2-like"/>
    <property type="match status" value="1"/>
</dbReference>
<comment type="similarity">
    <text evidence="1">Belongs to the bacterial ring-hydroxylating dioxygenase beta subunit family.</text>
</comment>
<dbReference type="GO" id="GO:0018623">
    <property type="term" value="F:benzoate 1,2-dioxygenase activity"/>
    <property type="evidence" value="ECO:0007669"/>
    <property type="project" value="UniProtKB-EC"/>
</dbReference>
<evidence type="ECO:0000313" key="4">
    <source>
        <dbReference type="Proteomes" id="UP000566324"/>
    </source>
</evidence>
<protein>
    <submittedName>
        <fullName evidence="3">Benzoate/toluate 1,2-dioxygenase beta subunit</fullName>
        <ecNumber evidence="3">1.14.12.-</ecNumber>
        <ecNumber evidence="3">1.14.12.10</ecNumber>
    </submittedName>
</protein>
<dbReference type="InterPro" id="IPR032710">
    <property type="entry name" value="NTF2-like_dom_sf"/>
</dbReference>
<accession>A0A7W7AZB6</accession>
<dbReference type="EC" id="1.14.12.10" evidence="3"/>
<dbReference type="Pfam" id="PF00866">
    <property type="entry name" value="Ring_hydroxyl_B"/>
    <property type="match status" value="1"/>
</dbReference>
<dbReference type="CDD" id="cd00667">
    <property type="entry name" value="ring_hydroxylating_dioxygenases_beta"/>
    <property type="match status" value="1"/>
</dbReference>
<evidence type="ECO:0000256" key="2">
    <source>
        <dbReference type="ARBA" id="ARBA00023002"/>
    </source>
</evidence>
<gene>
    <name evidence="3" type="ORF">GGQ98_000714</name>
</gene>
<evidence type="ECO:0000256" key="1">
    <source>
        <dbReference type="ARBA" id="ARBA00009570"/>
    </source>
</evidence>
<dbReference type="Proteomes" id="UP000566324">
    <property type="component" value="Unassembled WGS sequence"/>
</dbReference>
<keyword evidence="2 3" id="KW-0560">Oxidoreductase</keyword>
<dbReference type="GO" id="GO:0019380">
    <property type="term" value="P:3-phenylpropionate catabolic process"/>
    <property type="evidence" value="ECO:0007669"/>
    <property type="project" value="TreeGrafter"/>
</dbReference>
<dbReference type="RefSeq" id="WP_184065188.1">
    <property type="nucleotide sequence ID" value="NZ_JACHNZ010000005.1"/>
</dbReference>